<accession>A0A9N8DAG9</accession>
<dbReference type="AlphaFoldDB" id="A0A9N8DAG9"/>
<comment type="caution">
    <text evidence="1">The sequence shown here is derived from an EMBL/GenBank/DDBJ whole genome shotgun (WGS) entry which is preliminary data.</text>
</comment>
<sequence length="299" mass="34808">MFRCTLAMSNRSIQCQGIATSTKKRCCKAAKPGFAYCHLHLPRCDNKEALQCKGIAKSTKKQCRKTAKSGFEYCHLHLPCCQHKTDGTSIKASTLEKFDYRFHAVSGRLSTDPQEFRKQSLRSSKQHCVAVWDYRKHRDAYTSFKQKDLTQGSTELDHVLELHVVRDAFDLVKPQGTGFRSRKAALKERLKTVLNEKENLNFTLEVVNQTKFRGVYAFQKAYLMGTVCPGLVPYLKEEWQKRWDESNKNTRLRRRVTRRIGEEIVKSYDHVRDSLRDEDLLQGQLIELLHDNMVAMWLW</sequence>
<proteinExistence type="predicted"/>
<organism evidence="1 2">
    <name type="scientific">Seminavis robusta</name>
    <dbReference type="NCBI Taxonomy" id="568900"/>
    <lineage>
        <taxon>Eukaryota</taxon>
        <taxon>Sar</taxon>
        <taxon>Stramenopiles</taxon>
        <taxon>Ochrophyta</taxon>
        <taxon>Bacillariophyta</taxon>
        <taxon>Bacillariophyceae</taxon>
        <taxon>Bacillariophycidae</taxon>
        <taxon>Naviculales</taxon>
        <taxon>Naviculaceae</taxon>
        <taxon>Seminavis</taxon>
    </lineage>
</organism>
<dbReference type="EMBL" id="CAICTM010000059">
    <property type="protein sequence ID" value="CAB9499398.1"/>
    <property type="molecule type" value="Genomic_DNA"/>
</dbReference>
<reference evidence="1" key="1">
    <citation type="submission" date="2020-06" db="EMBL/GenBank/DDBJ databases">
        <authorList>
            <consortium name="Plant Systems Biology data submission"/>
        </authorList>
    </citation>
    <scope>NUCLEOTIDE SEQUENCE</scope>
    <source>
        <strain evidence="1">D6</strain>
    </source>
</reference>
<dbReference type="OrthoDB" id="10568845at2759"/>
<name>A0A9N8DAG9_9STRA</name>
<evidence type="ECO:0000313" key="2">
    <source>
        <dbReference type="Proteomes" id="UP001153069"/>
    </source>
</evidence>
<keyword evidence="2" id="KW-1185">Reference proteome</keyword>
<protein>
    <submittedName>
        <fullName evidence="1">Uncharacterized protein</fullName>
    </submittedName>
</protein>
<gene>
    <name evidence="1" type="ORF">SEMRO_60_G034510.1</name>
</gene>
<evidence type="ECO:0000313" key="1">
    <source>
        <dbReference type="EMBL" id="CAB9499398.1"/>
    </source>
</evidence>
<dbReference type="Proteomes" id="UP001153069">
    <property type="component" value="Unassembled WGS sequence"/>
</dbReference>